<protein>
    <recommendedName>
        <fullName evidence="5">Pilus assembly protein PilO</fullName>
    </recommendedName>
</protein>
<reference evidence="3 4" key="1">
    <citation type="journal article" date="2012" name="Extremophiles">
        <title>Thermotomaculum hydrothermale gen. nov., sp. nov., a novel heterotrophic thermophile within the phylum Acidobacteria from a deep-sea hydrothermal vent chimney in the Southern Okinawa Trough.</title>
        <authorList>
            <person name="Izumi H."/>
            <person name="Nunoura T."/>
            <person name="Miyazaki M."/>
            <person name="Mino S."/>
            <person name="Toki T."/>
            <person name="Takai K."/>
            <person name="Sako Y."/>
            <person name="Sawabe T."/>
            <person name="Nakagawa S."/>
        </authorList>
    </citation>
    <scope>NUCLEOTIDE SEQUENCE [LARGE SCALE GENOMIC DNA]</scope>
    <source>
        <strain evidence="3 4">AC55</strain>
    </source>
</reference>
<dbReference type="InterPro" id="IPR014717">
    <property type="entry name" value="Transl_elong_EF1B/ribsomal_bS6"/>
</dbReference>
<dbReference type="AlphaFoldDB" id="A0A7R6PHR5"/>
<feature type="coiled-coil region" evidence="1">
    <location>
        <begin position="71"/>
        <end position="98"/>
    </location>
</feature>
<dbReference type="RefSeq" id="WP_201327146.1">
    <property type="nucleotide sequence ID" value="NZ_AP017470.1"/>
</dbReference>
<keyword evidence="1" id="KW-0175">Coiled coil</keyword>
<keyword evidence="4" id="KW-1185">Reference proteome</keyword>
<dbReference type="Gene3D" id="3.30.70.60">
    <property type="match status" value="1"/>
</dbReference>
<evidence type="ECO:0000313" key="4">
    <source>
        <dbReference type="Proteomes" id="UP000595564"/>
    </source>
</evidence>
<evidence type="ECO:0000256" key="2">
    <source>
        <dbReference type="SAM" id="Phobius"/>
    </source>
</evidence>
<keyword evidence="2" id="KW-0812">Transmembrane</keyword>
<accession>A0A7R6PHR5</accession>
<dbReference type="KEGG" id="thyd:TTHT_1330"/>
<dbReference type="InterPro" id="IPR007445">
    <property type="entry name" value="PilO"/>
</dbReference>
<evidence type="ECO:0000313" key="3">
    <source>
        <dbReference type="EMBL" id="BBB32844.1"/>
    </source>
</evidence>
<dbReference type="Pfam" id="PF04350">
    <property type="entry name" value="PilO"/>
    <property type="match status" value="1"/>
</dbReference>
<keyword evidence="2" id="KW-1133">Transmembrane helix</keyword>
<dbReference type="GO" id="GO:0043683">
    <property type="term" value="P:type IV pilus assembly"/>
    <property type="evidence" value="ECO:0007669"/>
    <property type="project" value="InterPro"/>
</dbReference>
<dbReference type="EMBL" id="AP017470">
    <property type="protein sequence ID" value="BBB32844.1"/>
    <property type="molecule type" value="Genomic_DNA"/>
</dbReference>
<sequence>MRSFLLRLESYFKRMPERDQKIFPYFMFVCIFIIFYYGLIMTTIHKTRMLKNENNNLEQKVFMLKSKVSVLDTVKIGMQKKEKDLKELEQKFYELKNRVPETDEVSKIVKSLAKAEKMNYLIRELDEKNYIKHKAYTEIPMSIYLEGDFYHALHFIKAIEDSDRFFLINGMSFDANEEINGNVNVTLNLSAFKIMQLEYYLNAFSEKKAEEKGEKNVKK</sequence>
<evidence type="ECO:0008006" key="5">
    <source>
        <dbReference type="Google" id="ProtNLM"/>
    </source>
</evidence>
<feature type="transmembrane region" description="Helical" evidence="2">
    <location>
        <begin position="22"/>
        <end position="40"/>
    </location>
</feature>
<keyword evidence="2" id="KW-0472">Membrane</keyword>
<name>A0A7R6PHR5_9BACT</name>
<dbReference type="GO" id="GO:0043107">
    <property type="term" value="P:type IV pilus-dependent motility"/>
    <property type="evidence" value="ECO:0007669"/>
    <property type="project" value="InterPro"/>
</dbReference>
<evidence type="ECO:0000256" key="1">
    <source>
        <dbReference type="SAM" id="Coils"/>
    </source>
</evidence>
<gene>
    <name evidence="3" type="ORF">TTHT_1330</name>
</gene>
<proteinExistence type="predicted"/>
<organism evidence="3 4">
    <name type="scientific">Thermotomaculum hydrothermale</name>
    <dbReference type="NCBI Taxonomy" id="981385"/>
    <lineage>
        <taxon>Bacteria</taxon>
        <taxon>Pseudomonadati</taxon>
        <taxon>Acidobacteriota</taxon>
        <taxon>Holophagae</taxon>
        <taxon>Thermotomaculales</taxon>
        <taxon>Thermotomaculaceae</taxon>
        <taxon>Thermotomaculum</taxon>
    </lineage>
</organism>
<dbReference type="Proteomes" id="UP000595564">
    <property type="component" value="Chromosome"/>
</dbReference>